<gene>
    <name evidence="2" type="ORF">ARMOST_14995</name>
</gene>
<dbReference type="AlphaFoldDB" id="A0A284RS54"/>
<keyword evidence="3" id="KW-1185">Reference proteome</keyword>
<evidence type="ECO:0000313" key="2">
    <source>
        <dbReference type="EMBL" id="SJL11589.1"/>
    </source>
</evidence>
<accession>A0A284RS54</accession>
<reference evidence="3" key="1">
    <citation type="journal article" date="2017" name="Nat. Ecol. Evol.">
        <title>Genome expansion and lineage-specific genetic innovations in the forest pathogenic fungi Armillaria.</title>
        <authorList>
            <person name="Sipos G."/>
            <person name="Prasanna A.N."/>
            <person name="Walter M.C."/>
            <person name="O'Connor E."/>
            <person name="Balint B."/>
            <person name="Krizsan K."/>
            <person name="Kiss B."/>
            <person name="Hess J."/>
            <person name="Varga T."/>
            <person name="Slot J."/>
            <person name="Riley R."/>
            <person name="Boka B."/>
            <person name="Rigling D."/>
            <person name="Barry K."/>
            <person name="Lee J."/>
            <person name="Mihaltcheva S."/>
            <person name="LaButti K."/>
            <person name="Lipzen A."/>
            <person name="Waldron R."/>
            <person name="Moloney N.M."/>
            <person name="Sperisen C."/>
            <person name="Kredics L."/>
            <person name="Vagvoelgyi C."/>
            <person name="Patrignani A."/>
            <person name="Fitzpatrick D."/>
            <person name="Nagy I."/>
            <person name="Doyle S."/>
            <person name="Anderson J.B."/>
            <person name="Grigoriev I.V."/>
            <person name="Gueldener U."/>
            <person name="Muensterkoetter M."/>
            <person name="Nagy L.G."/>
        </authorList>
    </citation>
    <scope>NUCLEOTIDE SEQUENCE [LARGE SCALE GENOMIC DNA]</scope>
    <source>
        <strain evidence="3">C18/9</strain>
    </source>
</reference>
<keyword evidence="1" id="KW-0472">Membrane</keyword>
<keyword evidence="1" id="KW-1133">Transmembrane helix</keyword>
<dbReference type="EMBL" id="FUEG01000014">
    <property type="protein sequence ID" value="SJL11589.1"/>
    <property type="molecule type" value="Genomic_DNA"/>
</dbReference>
<sequence>MTTIIPFLAIFLIPVWFIVGGRLSKAKGPIIATEFGFRAFRWPELYLSAYPYSPSYPRAAIQKQDLIAWRFLLRLQLVFCKKRKSNRTELCNAPNAHIEDLRVPLELAGSIKKYQEAQETYNSGFMKCFTPGYLLGLLFKKPRVAAESVYGQNIGGAVVSNYTFLLSAFWFSFITSLLIGIH</sequence>
<evidence type="ECO:0000256" key="1">
    <source>
        <dbReference type="SAM" id="Phobius"/>
    </source>
</evidence>
<evidence type="ECO:0000313" key="3">
    <source>
        <dbReference type="Proteomes" id="UP000219338"/>
    </source>
</evidence>
<name>A0A284RS54_ARMOS</name>
<dbReference type="Proteomes" id="UP000219338">
    <property type="component" value="Unassembled WGS sequence"/>
</dbReference>
<proteinExistence type="predicted"/>
<feature type="transmembrane region" description="Helical" evidence="1">
    <location>
        <begin position="162"/>
        <end position="181"/>
    </location>
</feature>
<organism evidence="2 3">
    <name type="scientific">Armillaria ostoyae</name>
    <name type="common">Armillaria root rot fungus</name>
    <dbReference type="NCBI Taxonomy" id="47428"/>
    <lineage>
        <taxon>Eukaryota</taxon>
        <taxon>Fungi</taxon>
        <taxon>Dikarya</taxon>
        <taxon>Basidiomycota</taxon>
        <taxon>Agaricomycotina</taxon>
        <taxon>Agaricomycetes</taxon>
        <taxon>Agaricomycetidae</taxon>
        <taxon>Agaricales</taxon>
        <taxon>Marasmiineae</taxon>
        <taxon>Physalacriaceae</taxon>
        <taxon>Armillaria</taxon>
    </lineage>
</organism>
<keyword evidence="1" id="KW-0812">Transmembrane</keyword>
<protein>
    <submittedName>
        <fullName evidence="2">Uncharacterized protein</fullName>
    </submittedName>
</protein>